<feature type="transmembrane region" description="Helical" evidence="8">
    <location>
        <begin position="976"/>
        <end position="997"/>
    </location>
</feature>
<feature type="transmembrane region" description="Helical" evidence="8">
    <location>
        <begin position="418"/>
        <end position="443"/>
    </location>
</feature>
<feature type="transmembrane region" description="Helical" evidence="8">
    <location>
        <begin position="538"/>
        <end position="560"/>
    </location>
</feature>
<dbReference type="PANTHER" id="PTHR43341">
    <property type="entry name" value="AMINO ACID PERMEASE"/>
    <property type="match status" value="1"/>
</dbReference>
<keyword evidence="3 8" id="KW-0812">Transmembrane</keyword>
<evidence type="ECO:0000313" key="11">
    <source>
        <dbReference type="Proteomes" id="UP000245956"/>
    </source>
</evidence>
<name>A0A2U3EPA5_PURLI</name>
<dbReference type="FunFam" id="1.20.1740.10:FF:000006">
    <property type="entry name" value="General amino acid permease"/>
    <property type="match status" value="1"/>
</dbReference>
<dbReference type="PROSITE" id="PS50850">
    <property type="entry name" value="MFS"/>
    <property type="match status" value="1"/>
</dbReference>
<feature type="transmembrane region" description="Helical" evidence="8">
    <location>
        <begin position="870"/>
        <end position="891"/>
    </location>
</feature>
<dbReference type="AlphaFoldDB" id="A0A2U3EPA5"/>
<dbReference type="Gene3D" id="1.20.1740.10">
    <property type="entry name" value="Amino acid/polyamine transporter I"/>
    <property type="match status" value="1"/>
</dbReference>
<evidence type="ECO:0000256" key="8">
    <source>
        <dbReference type="SAM" id="Phobius"/>
    </source>
</evidence>
<evidence type="ECO:0000256" key="5">
    <source>
        <dbReference type="ARBA" id="ARBA00022989"/>
    </source>
</evidence>
<sequence>MRQAVGVGGTLPTFILDIFVRLDNVVNRRCAPPSQYCHWLARKLPLNSLLLRLFLTRRPRGSLRSAQLQPPSAVHPGMQPDAEKQAVRPRPREDDIDVVQTPIAPVDQDEDPKFKEHAAFAELSQSKRGLKQRHIQMIALAGTIGTGLFLATGQALSRGGPLGILLSYSIVGLLMCCVVISVAELSALVPLSGGIIRHAEWFVDPALSFAQGWNSVYSNSILLPAEMVACAVIIDYWSHINHAVWITSLGGLLILSNMLLISIYGEMEFVFAILKIILIVGVNIMSICITAGAGPSGEAIGFRFWHTPGPFVQYFQIEGAWGRFLGFWRVMVSAAFAFSNVENISVPAAETQNPRYNIPKAAKRVFWRIAIFYVITIFFVGLIVSSSDKALTAHSGDAGASPFAIAAKNAGIKYVPSIINAVVVTSAWSAGNSAMLVATRTLYGLALEGHAPKILTRTNRFGIPWLAVATVGSAMALGYMTLSSAASVVFDWLQNLVSAGSFVHWINIEIVYLRFFYGCKKQNISRDELPWKGPFQPYAAWIGLLSFSLLLLTGGFSVFIKGHWSPQSFVSSYFNIPLIFLLYFGYKFGKKTKLVSLDEMPIRGFIDIANANPEDPPPPAKGWRRLNILWAQAAVEFLVLKAALRETQICQMGNLSGSHKDMGIRTCGPRVPPPRDPRVPPVDILAKIGRVGIGKPAPVTVWGSGGSDGSGQIMVESTRVVPLTEQFSVIVLSNSPAPVKWTGKMGAPTEQDSTPEIEAVCSHDVEASKVKSVGDGKDGAEIEAASVDEGEKGSYSKLSVWLMVLFSGLAIGSDGYNAAVIGNVELLLAIIYPDDLTSSIYTRLSNAFLIGMIIGMLFFGVVVDQLGRKTGAVATTILLVLGIALSAAANGTSPTGLFWMLIVARGVAGVGAGGEYPVSGAGAAEATDESGKYRKHRGFMFAMLADLSSALGYVWGGLVPLLLLLCVGKDESKYGIVWRTAFALGAVPPLGIFWFRMRMAVATAYRKSAMRKQRVPYWLALKRYYRPLIGSATCWFLYNWISIPFGIFSSTIINRTNPGGDLVKNLGWGVLINCFYIPGPFIGGYLSDRIGRRQTMALGFFLQAILGFILGGAVGPIQTIFPLFVVLYGIFMTLGEVGPGRQVFSGPPGVETVCVNLSNSTVVLTASECFPTSIRGQMMGFIAAWSKAGAAIGTQVFTAILNSYSDNPGKGDQVAFLIGSGFAVLGACVAFFVIPDVSRRLDDDDAAWKVYLADHGWEATWGDTETKDPVGVIKAHATD</sequence>
<feature type="transmembrane region" description="Helical" evidence="8">
    <location>
        <begin position="566"/>
        <end position="586"/>
    </location>
</feature>
<dbReference type="InterPro" id="IPR005829">
    <property type="entry name" value="Sugar_transporter_CS"/>
</dbReference>
<keyword evidence="5 8" id="KW-1133">Transmembrane helix</keyword>
<dbReference type="GO" id="GO:0015171">
    <property type="term" value="F:amino acid transmembrane transporter activity"/>
    <property type="evidence" value="ECO:0007669"/>
    <property type="project" value="TreeGrafter"/>
</dbReference>
<dbReference type="SUPFAM" id="SSF103473">
    <property type="entry name" value="MFS general substrate transporter"/>
    <property type="match status" value="1"/>
</dbReference>
<dbReference type="Pfam" id="PF00083">
    <property type="entry name" value="Sugar_tr"/>
    <property type="match status" value="1"/>
</dbReference>
<dbReference type="InterPro" id="IPR036259">
    <property type="entry name" value="MFS_trans_sf"/>
</dbReference>
<feature type="transmembrane region" description="Helical" evidence="8">
    <location>
        <begin position="496"/>
        <end position="517"/>
    </location>
</feature>
<proteinExistence type="predicted"/>
<evidence type="ECO:0000256" key="2">
    <source>
        <dbReference type="ARBA" id="ARBA00022448"/>
    </source>
</evidence>
<dbReference type="InterPro" id="IPR004841">
    <property type="entry name" value="AA-permease/SLC12A_dom"/>
</dbReference>
<feature type="transmembrane region" description="Helical" evidence="8">
    <location>
        <begin position="1098"/>
        <end position="1131"/>
    </location>
</feature>
<feature type="transmembrane region" description="Helical" evidence="8">
    <location>
        <begin position="844"/>
        <end position="863"/>
    </location>
</feature>
<feature type="region of interest" description="Disordered" evidence="7">
    <location>
        <begin position="63"/>
        <end position="94"/>
    </location>
</feature>
<dbReference type="GO" id="GO:0016020">
    <property type="term" value="C:membrane"/>
    <property type="evidence" value="ECO:0007669"/>
    <property type="project" value="UniProtKB-SubCell"/>
</dbReference>
<evidence type="ECO:0000256" key="3">
    <source>
        <dbReference type="ARBA" id="ARBA00022692"/>
    </source>
</evidence>
<evidence type="ECO:0000256" key="6">
    <source>
        <dbReference type="ARBA" id="ARBA00023136"/>
    </source>
</evidence>
<feature type="transmembrane region" description="Helical" evidence="8">
    <location>
        <begin position="897"/>
        <end position="918"/>
    </location>
</feature>
<evidence type="ECO:0000259" key="9">
    <source>
        <dbReference type="PROSITE" id="PS50850"/>
    </source>
</evidence>
<dbReference type="Proteomes" id="UP000245956">
    <property type="component" value="Unassembled WGS sequence"/>
</dbReference>
<protein>
    <recommendedName>
        <fullName evidence="9">Major facilitator superfamily (MFS) profile domain-containing protein</fullName>
    </recommendedName>
</protein>
<feature type="transmembrane region" description="Helical" evidence="8">
    <location>
        <begin position="1028"/>
        <end position="1053"/>
    </location>
</feature>
<reference evidence="10 11" key="1">
    <citation type="journal article" date="2016" name="Front. Microbiol.">
        <title>Genome and transcriptome sequences reveal the specific parasitism of the nematophagous Purpureocillium lilacinum 36-1.</title>
        <authorList>
            <person name="Xie J."/>
            <person name="Li S."/>
            <person name="Mo C."/>
            <person name="Xiao X."/>
            <person name="Peng D."/>
            <person name="Wang G."/>
            <person name="Xiao Y."/>
        </authorList>
    </citation>
    <scope>NUCLEOTIDE SEQUENCE [LARGE SCALE GENOMIC DNA]</scope>
    <source>
        <strain evidence="10 11">36-1</strain>
    </source>
</reference>
<organism evidence="10 11">
    <name type="scientific">Purpureocillium lilacinum</name>
    <name type="common">Paecilomyces lilacinus</name>
    <dbReference type="NCBI Taxonomy" id="33203"/>
    <lineage>
        <taxon>Eukaryota</taxon>
        <taxon>Fungi</taxon>
        <taxon>Dikarya</taxon>
        <taxon>Ascomycota</taxon>
        <taxon>Pezizomycotina</taxon>
        <taxon>Sordariomycetes</taxon>
        <taxon>Hypocreomycetidae</taxon>
        <taxon>Hypocreales</taxon>
        <taxon>Ophiocordycipitaceae</taxon>
        <taxon>Purpureocillium</taxon>
    </lineage>
</organism>
<feature type="transmembrane region" description="Helical" evidence="8">
    <location>
        <begin position="162"/>
        <end position="183"/>
    </location>
</feature>
<accession>A0A2U3EPA5</accession>
<feature type="transmembrane region" description="Helical" evidence="8">
    <location>
        <begin position="243"/>
        <end position="263"/>
    </location>
</feature>
<evidence type="ECO:0000256" key="1">
    <source>
        <dbReference type="ARBA" id="ARBA00004141"/>
    </source>
</evidence>
<evidence type="ECO:0000313" key="10">
    <source>
        <dbReference type="EMBL" id="PWI76310.1"/>
    </source>
</evidence>
<comment type="subcellular location">
    <subcellularLocation>
        <location evidence="1">Membrane</location>
        <topology evidence="1">Multi-pass membrane protein</topology>
    </subcellularLocation>
</comment>
<feature type="transmembrane region" description="Helical" evidence="8">
    <location>
        <begin position="137"/>
        <end position="156"/>
    </location>
</feature>
<feature type="domain" description="Major facilitator superfamily (MFS) profile" evidence="9">
    <location>
        <begin position="803"/>
        <end position="1238"/>
    </location>
</feature>
<keyword evidence="6 8" id="KW-0472">Membrane</keyword>
<evidence type="ECO:0000256" key="4">
    <source>
        <dbReference type="ARBA" id="ARBA00022970"/>
    </source>
</evidence>
<dbReference type="InterPro" id="IPR050524">
    <property type="entry name" value="APC_YAT"/>
</dbReference>
<comment type="caution">
    <text evidence="10">The sequence shown here is derived from an EMBL/GenBank/DDBJ whole genome shotgun (WGS) entry which is preliminary data.</text>
</comment>
<keyword evidence="2" id="KW-0813">Transport</keyword>
<feature type="transmembrane region" description="Helical" evidence="8">
    <location>
        <begin position="463"/>
        <end position="490"/>
    </location>
</feature>
<feature type="transmembrane region" description="Helical" evidence="8">
    <location>
        <begin position="1065"/>
        <end position="1086"/>
    </location>
</feature>
<dbReference type="InterPro" id="IPR020846">
    <property type="entry name" value="MFS_dom"/>
</dbReference>
<dbReference type="EMBL" id="LCWV01000001">
    <property type="protein sequence ID" value="PWI76310.1"/>
    <property type="molecule type" value="Genomic_DNA"/>
</dbReference>
<feature type="compositionally biased region" description="Basic and acidic residues" evidence="7">
    <location>
        <begin position="81"/>
        <end position="93"/>
    </location>
</feature>
<dbReference type="Gene3D" id="1.20.1250.20">
    <property type="entry name" value="MFS general substrate transporter like domains"/>
    <property type="match status" value="1"/>
</dbReference>
<feature type="transmembrane region" description="Helical" evidence="8">
    <location>
        <begin position="939"/>
        <end position="964"/>
    </location>
</feature>
<dbReference type="PANTHER" id="PTHR43341:SF18">
    <property type="entry name" value="AMINO ACID PERMEASE_ SLC12A DOMAIN-CONTAINING PROTEIN"/>
    <property type="match status" value="1"/>
</dbReference>
<feature type="transmembrane region" description="Helical" evidence="8">
    <location>
        <begin position="800"/>
        <end position="832"/>
    </location>
</feature>
<feature type="transmembrane region" description="Helical" evidence="8">
    <location>
        <begin position="269"/>
        <end position="293"/>
    </location>
</feature>
<dbReference type="PROSITE" id="PS00216">
    <property type="entry name" value="SUGAR_TRANSPORT_1"/>
    <property type="match status" value="1"/>
</dbReference>
<dbReference type="InterPro" id="IPR005828">
    <property type="entry name" value="MFS_sugar_transport-like"/>
</dbReference>
<feature type="transmembrane region" description="Helical" evidence="8">
    <location>
        <begin position="1214"/>
        <end position="1234"/>
    </location>
</feature>
<feature type="transmembrane region" description="Helical" evidence="8">
    <location>
        <begin position="365"/>
        <end position="384"/>
    </location>
</feature>
<gene>
    <name evidence="10" type="ORF">PCL_03504</name>
</gene>
<dbReference type="Pfam" id="PF00324">
    <property type="entry name" value="AA_permease"/>
    <property type="match status" value="1"/>
</dbReference>
<evidence type="ECO:0000256" key="7">
    <source>
        <dbReference type="SAM" id="MobiDB-lite"/>
    </source>
</evidence>
<keyword evidence="4" id="KW-0029">Amino-acid transport</keyword>